<feature type="binding site" evidence="18">
    <location>
        <begin position="444"/>
        <end position="445"/>
    </location>
    <ligand>
        <name>phosphoenolpyruvate</name>
        <dbReference type="ChEBI" id="CHEBI:58702"/>
    </ligand>
</feature>
<dbReference type="SUPFAM" id="SSF51621">
    <property type="entry name" value="Phosphoenolpyruvate/pyruvate domain"/>
    <property type="match status" value="1"/>
</dbReference>
<dbReference type="Gene3D" id="3.50.30.10">
    <property type="entry name" value="Phosphohistidine domain"/>
    <property type="match status" value="1"/>
</dbReference>
<feature type="binding site" evidence="19">
    <location>
        <position position="423"/>
    </location>
    <ligand>
        <name>Mg(2+)</name>
        <dbReference type="ChEBI" id="CHEBI:18420"/>
    </ligand>
</feature>
<reference evidence="23 24" key="1">
    <citation type="submission" date="2019-12" db="EMBL/GenBank/DDBJ databases">
        <authorList>
            <person name="Li M."/>
        </authorList>
    </citation>
    <scope>NUCLEOTIDE SEQUENCE [LARGE SCALE GENOMIC DNA]</scope>
    <source>
        <strain evidence="23 24">GBMRC 2046</strain>
    </source>
</reference>
<dbReference type="GO" id="GO:0016301">
    <property type="term" value="F:kinase activity"/>
    <property type="evidence" value="ECO:0007669"/>
    <property type="project" value="UniProtKB-KW"/>
</dbReference>
<dbReference type="Pfam" id="PF02896">
    <property type="entry name" value="PEP-utilizers_C"/>
    <property type="match status" value="1"/>
</dbReference>
<evidence type="ECO:0000256" key="18">
    <source>
        <dbReference type="PIRSR" id="PIRSR000732-2"/>
    </source>
</evidence>
<evidence type="ECO:0000259" key="20">
    <source>
        <dbReference type="Pfam" id="PF00391"/>
    </source>
</evidence>
<evidence type="ECO:0000256" key="12">
    <source>
        <dbReference type="ARBA" id="ARBA00022723"/>
    </source>
</evidence>
<feature type="binding site" evidence="18">
    <location>
        <position position="325"/>
    </location>
    <ligand>
        <name>phosphoenolpyruvate</name>
        <dbReference type="ChEBI" id="CHEBI:58702"/>
    </ligand>
</feature>
<dbReference type="PANTHER" id="PTHR46244">
    <property type="entry name" value="PHOSPHOENOLPYRUVATE-PROTEIN PHOSPHOTRANSFERASE"/>
    <property type="match status" value="1"/>
</dbReference>
<keyword evidence="23" id="KW-0670">Pyruvate</keyword>
<dbReference type="Proteomes" id="UP000433101">
    <property type="component" value="Unassembled WGS sequence"/>
</dbReference>
<dbReference type="GO" id="GO:0008965">
    <property type="term" value="F:phosphoenolpyruvate-protein phosphotransferase activity"/>
    <property type="evidence" value="ECO:0007669"/>
    <property type="project" value="UniProtKB-EC"/>
</dbReference>
<evidence type="ECO:0000256" key="19">
    <source>
        <dbReference type="PIRSR" id="PIRSR000732-3"/>
    </source>
</evidence>
<dbReference type="InterPro" id="IPR050499">
    <property type="entry name" value="PEP-utilizing_PTS_enzyme"/>
</dbReference>
<dbReference type="NCBIfam" id="TIGR01417">
    <property type="entry name" value="PTS_I_fam"/>
    <property type="match status" value="1"/>
</dbReference>
<sequence>MVETLNERILTGVPVSGGSALGVCYRPVEKRFTREKGSPAQEADALRNAVSRAGKELEELVAGLDQLAAEILEFQQVLLEDDDLLEPVFSRIENGESADAAWAVVLAGEIAEYRAADDEYMAARAADLGDLRERVLRALSGPQRADDGPPDGAIVVAGDLTPSAFLEMDWTRLAGAALGAGSATSHVSILARARGVTMVVGLGDIDAPDGEAVALDGRTGTMIVAPSHETRARFQEQISQEAGLKAEEAEIAGKPAVTRAGRKIRVLVNVDDPSILDGLDPEICDGIGLTRTEFLFSKGPPDEETQLQAYETIVRWAKGRPVTIRTLDAGGDKPVPGVTLDGEQNPFLGVRGLRLSLLDRPLFRVQLRAIARAARLGPVKMMVPMVTAPFELDEARAELDLALAELTGEGLAHARPECGIMIETPAAALTAEDWDADFYSIGSNDLIQYVTACARDNPNLAKLADARNPAVLELIARTVAAGKARGVEVSLCGDMASSPELVPLLLSLGLESFSVAPAQVGPVKLAIGSAEGDVANGD</sequence>
<evidence type="ECO:0000256" key="15">
    <source>
        <dbReference type="ARBA" id="ARBA00033235"/>
    </source>
</evidence>
<keyword evidence="11 16" id="KW-0598">Phosphotransferase system</keyword>
<dbReference type="AlphaFoldDB" id="A0A7X3LSP4"/>
<keyword evidence="9 16" id="KW-0762">Sugar transport</keyword>
<keyword evidence="24" id="KW-1185">Reference proteome</keyword>
<dbReference type="InterPro" id="IPR036637">
    <property type="entry name" value="Phosphohistidine_dom_sf"/>
</dbReference>
<evidence type="ECO:0000256" key="17">
    <source>
        <dbReference type="PIRSR" id="PIRSR000732-1"/>
    </source>
</evidence>
<feature type="active site" description="Tele-phosphohistidine intermediate" evidence="17">
    <location>
        <position position="186"/>
    </location>
</feature>
<dbReference type="PANTHER" id="PTHR46244:SF6">
    <property type="entry name" value="PHOSPHOENOLPYRUVATE-PROTEIN PHOSPHOTRANSFERASE"/>
    <property type="match status" value="1"/>
</dbReference>
<keyword evidence="14 16" id="KW-0460">Magnesium</keyword>
<evidence type="ECO:0000256" key="4">
    <source>
        <dbReference type="ARBA" id="ARBA00007837"/>
    </source>
</evidence>
<feature type="binding site" evidence="18">
    <location>
        <position position="455"/>
    </location>
    <ligand>
        <name>phosphoenolpyruvate</name>
        <dbReference type="ChEBI" id="CHEBI:58702"/>
    </ligand>
</feature>
<evidence type="ECO:0000256" key="7">
    <source>
        <dbReference type="ARBA" id="ARBA00022448"/>
    </source>
</evidence>
<evidence type="ECO:0000256" key="14">
    <source>
        <dbReference type="ARBA" id="ARBA00022842"/>
    </source>
</evidence>
<feature type="domain" description="Phosphotransferase system enzyme I N-terminal" evidence="22">
    <location>
        <begin position="11"/>
        <end position="124"/>
    </location>
</feature>
<dbReference type="SUPFAM" id="SSF52009">
    <property type="entry name" value="Phosphohistidine domain"/>
    <property type="match status" value="1"/>
</dbReference>
<dbReference type="InterPro" id="IPR040442">
    <property type="entry name" value="Pyrv_kinase-like_dom_sf"/>
</dbReference>
<comment type="catalytic activity">
    <reaction evidence="1 16">
        <text>L-histidyl-[protein] + phosphoenolpyruvate = N(pros)-phospho-L-histidyl-[protein] + pyruvate</text>
        <dbReference type="Rhea" id="RHEA:23880"/>
        <dbReference type="Rhea" id="RHEA-COMP:9745"/>
        <dbReference type="Rhea" id="RHEA-COMP:9746"/>
        <dbReference type="ChEBI" id="CHEBI:15361"/>
        <dbReference type="ChEBI" id="CHEBI:29979"/>
        <dbReference type="ChEBI" id="CHEBI:58702"/>
        <dbReference type="ChEBI" id="CHEBI:64837"/>
        <dbReference type="EC" id="2.7.3.9"/>
    </reaction>
</comment>
<evidence type="ECO:0000256" key="8">
    <source>
        <dbReference type="ARBA" id="ARBA00022490"/>
    </source>
</evidence>
<feature type="binding site" evidence="19">
    <location>
        <position position="445"/>
    </location>
    <ligand>
        <name>Mg(2+)</name>
        <dbReference type="ChEBI" id="CHEBI:18420"/>
    </ligand>
</feature>
<feature type="domain" description="PEP-utilising enzyme mobile" evidence="20">
    <location>
        <begin position="150"/>
        <end position="220"/>
    </location>
</feature>
<dbReference type="PIRSF" id="PIRSF000732">
    <property type="entry name" value="PTS_enzyme_I"/>
    <property type="match status" value="1"/>
</dbReference>
<evidence type="ECO:0000256" key="16">
    <source>
        <dbReference type="PIRNR" id="PIRNR000732"/>
    </source>
</evidence>
<organism evidence="23 24">
    <name type="scientific">Stappia sediminis</name>
    <dbReference type="NCBI Taxonomy" id="2692190"/>
    <lineage>
        <taxon>Bacteria</taxon>
        <taxon>Pseudomonadati</taxon>
        <taxon>Pseudomonadota</taxon>
        <taxon>Alphaproteobacteria</taxon>
        <taxon>Hyphomicrobiales</taxon>
        <taxon>Stappiaceae</taxon>
        <taxon>Stappia</taxon>
    </lineage>
</organism>
<keyword evidence="8 16" id="KW-0963">Cytoplasm</keyword>
<keyword evidence="7 16" id="KW-0813">Transport</keyword>
<evidence type="ECO:0000256" key="13">
    <source>
        <dbReference type="ARBA" id="ARBA00022777"/>
    </source>
</evidence>
<gene>
    <name evidence="23" type="primary">ptsP</name>
    <name evidence="23" type="ORF">GR183_05620</name>
</gene>
<dbReference type="SUPFAM" id="SSF47831">
    <property type="entry name" value="Enzyme I of the PEP:sugar phosphotransferase system HPr-binding (sub)domain"/>
    <property type="match status" value="1"/>
</dbReference>
<dbReference type="InterPro" id="IPR006318">
    <property type="entry name" value="PTS_EI-like"/>
</dbReference>
<dbReference type="Pfam" id="PF00391">
    <property type="entry name" value="PEP-utilizers"/>
    <property type="match status" value="1"/>
</dbReference>
<accession>A0A7X3LSP4</accession>
<feature type="active site" description="Proton donor" evidence="17">
    <location>
        <position position="492"/>
    </location>
</feature>
<comment type="function">
    <text evidence="16">General (non sugar-specific) component of the phosphoenolpyruvate-dependent sugar phosphotransferase system (sugar PTS). This major carbohydrate active-transport system catalyzes the phosphorylation of incoming sugar substrates concomitantly with their translocation across the cell membrane. Enzyme I transfers the phosphoryl group from phosphoenolpyruvate (PEP) to the phosphoryl carrier protein (HPr).</text>
</comment>
<evidence type="ECO:0000256" key="1">
    <source>
        <dbReference type="ARBA" id="ARBA00000683"/>
    </source>
</evidence>
<dbReference type="EMBL" id="WUMV01000002">
    <property type="protein sequence ID" value="MXN64375.1"/>
    <property type="molecule type" value="Genomic_DNA"/>
</dbReference>
<protein>
    <recommendedName>
        <fullName evidence="6 16">Phosphoenolpyruvate-protein phosphotransferase</fullName>
        <ecNumber evidence="5 16">2.7.3.9</ecNumber>
    </recommendedName>
    <alternativeName>
        <fullName evidence="15 16">Phosphotransferase system, enzyme I</fullName>
    </alternativeName>
</protein>
<dbReference type="GO" id="GO:0005737">
    <property type="term" value="C:cytoplasm"/>
    <property type="evidence" value="ECO:0007669"/>
    <property type="project" value="UniProtKB-SubCell"/>
</dbReference>
<evidence type="ECO:0000259" key="22">
    <source>
        <dbReference type="Pfam" id="PF05524"/>
    </source>
</evidence>
<dbReference type="RefSeq" id="WP_160774603.1">
    <property type="nucleotide sequence ID" value="NZ_WUMV01000002.1"/>
</dbReference>
<dbReference type="InterPro" id="IPR015813">
    <property type="entry name" value="Pyrv/PenolPyrv_kinase-like_dom"/>
</dbReference>
<keyword evidence="13 16" id="KW-0418">Kinase</keyword>
<dbReference type="Gene3D" id="3.20.20.60">
    <property type="entry name" value="Phosphoenolpyruvate-binding domains"/>
    <property type="match status" value="1"/>
</dbReference>
<dbReference type="InterPro" id="IPR008731">
    <property type="entry name" value="PTS_EIN"/>
</dbReference>
<dbReference type="EC" id="2.7.3.9" evidence="5 16"/>
<name>A0A7X3LSP4_9HYPH</name>
<evidence type="ECO:0000256" key="3">
    <source>
        <dbReference type="ARBA" id="ARBA00004496"/>
    </source>
</evidence>
<dbReference type="InterPro" id="IPR008279">
    <property type="entry name" value="PEP-util_enz_mobile_dom"/>
</dbReference>
<feature type="binding site" evidence="18">
    <location>
        <position position="291"/>
    </location>
    <ligand>
        <name>phosphoenolpyruvate</name>
        <dbReference type="ChEBI" id="CHEBI:58702"/>
    </ligand>
</feature>
<evidence type="ECO:0000259" key="21">
    <source>
        <dbReference type="Pfam" id="PF02896"/>
    </source>
</evidence>
<comment type="similarity">
    <text evidence="4 16">Belongs to the PEP-utilizing enzyme family.</text>
</comment>
<proteinExistence type="inferred from homology"/>
<evidence type="ECO:0000256" key="9">
    <source>
        <dbReference type="ARBA" id="ARBA00022597"/>
    </source>
</evidence>
<dbReference type="GO" id="GO:0046872">
    <property type="term" value="F:metal ion binding"/>
    <property type="evidence" value="ECO:0007669"/>
    <property type="project" value="UniProtKB-KW"/>
</dbReference>
<dbReference type="Pfam" id="PF05524">
    <property type="entry name" value="PEP-utilisers_N"/>
    <property type="match status" value="1"/>
</dbReference>
<dbReference type="InterPro" id="IPR024692">
    <property type="entry name" value="PTS_EI"/>
</dbReference>
<evidence type="ECO:0000256" key="5">
    <source>
        <dbReference type="ARBA" id="ARBA00012232"/>
    </source>
</evidence>
<evidence type="ECO:0000313" key="23">
    <source>
        <dbReference type="EMBL" id="MXN64375.1"/>
    </source>
</evidence>
<dbReference type="InterPro" id="IPR036618">
    <property type="entry name" value="PtsI_HPr-bd_sf"/>
</dbReference>
<evidence type="ECO:0000313" key="24">
    <source>
        <dbReference type="Proteomes" id="UP000433101"/>
    </source>
</evidence>
<keyword evidence="12 16" id="KW-0479">Metal-binding</keyword>
<dbReference type="Gene3D" id="1.10.274.10">
    <property type="entry name" value="PtsI, HPr-binding domain"/>
    <property type="match status" value="1"/>
</dbReference>
<feature type="domain" description="PEP-utilising enzyme C-terminal" evidence="21">
    <location>
        <begin position="246"/>
        <end position="528"/>
    </location>
</feature>
<evidence type="ECO:0000256" key="2">
    <source>
        <dbReference type="ARBA" id="ARBA00001946"/>
    </source>
</evidence>
<keyword evidence="10 16" id="KW-0808">Transferase</keyword>
<dbReference type="GO" id="GO:0009401">
    <property type="term" value="P:phosphoenolpyruvate-dependent sugar phosphotransferase system"/>
    <property type="evidence" value="ECO:0007669"/>
    <property type="project" value="UniProtKB-KW"/>
</dbReference>
<evidence type="ECO:0000256" key="6">
    <source>
        <dbReference type="ARBA" id="ARBA00016544"/>
    </source>
</evidence>
<comment type="cofactor">
    <cofactor evidence="2 16 19">
        <name>Mg(2+)</name>
        <dbReference type="ChEBI" id="CHEBI:18420"/>
    </cofactor>
</comment>
<dbReference type="InterPro" id="IPR000121">
    <property type="entry name" value="PEP_util_C"/>
</dbReference>
<comment type="subcellular location">
    <subcellularLocation>
        <location evidence="3 16">Cytoplasm</location>
    </subcellularLocation>
</comment>
<evidence type="ECO:0000256" key="11">
    <source>
        <dbReference type="ARBA" id="ARBA00022683"/>
    </source>
</evidence>
<evidence type="ECO:0000256" key="10">
    <source>
        <dbReference type="ARBA" id="ARBA00022679"/>
    </source>
</evidence>
<comment type="caution">
    <text evidence="23">The sequence shown here is derived from an EMBL/GenBank/DDBJ whole genome shotgun (WGS) entry which is preliminary data.</text>
</comment>
<dbReference type="PRINTS" id="PR01736">
    <property type="entry name" value="PHPHTRNFRASE"/>
</dbReference>